<evidence type="ECO:0000256" key="4">
    <source>
        <dbReference type="PROSITE-ProRule" id="PRU01161"/>
    </source>
</evidence>
<dbReference type="GO" id="GO:0016042">
    <property type="term" value="P:lipid catabolic process"/>
    <property type="evidence" value="ECO:0007669"/>
    <property type="project" value="UniProtKB-UniRule"/>
</dbReference>
<evidence type="ECO:0000256" key="1">
    <source>
        <dbReference type="ARBA" id="ARBA00022801"/>
    </source>
</evidence>
<accession>A0AAU7JLR6</accession>
<dbReference type="PROSITE" id="PS51635">
    <property type="entry name" value="PNPLA"/>
    <property type="match status" value="1"/>
</dbReference>
<dbReference type="SUPFAM" id="SSF52151">
    <property type="entry name" value="FabD/lysophospholipase-like"/>
    <property type="match status" value="1"/>
</dbReference>
<keyword evidence="1 4" id="KW-0378">Hydrolase</keyword>
<dbReference type="AlphaFoldDB" id="A0AAU7JLR6"/>
<keyword evidence="3 4" id="KW-0443">Lipid metabolism</keyword>
<feature type="active site" description="Proton acceptor" evidence="4">
    <location>
        <position position="205"/>
    </location>
</feature>
<reference evidence="6" key="1">
    <citation type="submission" date="2024-05" db="EMBL/GenBank/DDBJ databases">
        <authorList>
            <person name="Kim S."/>
            <person name="Heo J."/>
            <person name="Choi H."/>
            <person name="Choi Y."/>
            <person name="Kwon S.-W."/>
            <person name="Kim Y."/>
        </authorList>
    </citation>
    <scope>NUCLEOTIDE SEQUENCE</scope>
    <source>
        <strain evidence="6">KACC 23698</strain>
    </source>
</reference>
<dbReference type="PANTHER" id="PTHR14226">
    <property type="entry name" value="NEUROPATHY TARGET ESTERASE/SWISS CHEESE D.MELANOGASTER"/>
    <property type="match status" value="1"/>
</dbReference>
<evidence type="ECO:0000256" key="3">
    <source>
        <dbReference type="ARBA" id="ARBA00023098"/>
    </source>
</evidence>
<organism evidence="6">
    <name type="scientific">Alsobacter sp. KACC 23698</name>
    <dbReference type="NCBI Taxonomy" id="3149229"/>
    <lineage>
        <taxon>Bacteria</taxon>
        <taxon>Pseudomonadati</taxon>
        <taxon>Pseudomonadota</taxon>
        <taxon>Alphaproteobacteria</taxon>
        <taxon>Hyphomicrobiales</taxon>
        <taxon>Alsobacteraceae</taxon>
        <taxon>Alsobacter</taxon>
    </lineage>
</organism>
<dbReference type="InterPro" id="IPR016035">
    <property type="entry name" value="Acyl_Trfase/lysoPLipase"/>
</dbReference>
<protein>
    <submittedName>
        <fullName evidence="6">Patatin-like phospholipase family protein</fullName>
    </submittedName>
</protein>
<dbReference type="Gene3D" id="3.40.1090.10">
    <property type="entry name" value="Cytosolic phospholipase A2 catalytic domain"/>
    <property type="match status" value="2"/>
</dbReference>
<keyword evidence="2 4" id="KW-0442">Lipid degradation</keyword>
<gene>
    <name evidence="6" type="ORF">ABEG18_11025</name>
</gene>
<dbReference type="PANTHER" id="PTHR14226:SF57">
    <property type="entry name" value="BLR7027 PROTEIN"/>
    <property type="match status" value="1"/>
</dbReference>
<dbReference type="InterPro" id="IPR002641">
    <property type="entry name" value="PNPLA_dom"/>
</dbReference>
<evidence type="ECO:0000256" key="2">
    <source>
        <dbReference type="ARBA" id="ARBA00022963"/>
    </source>
</evidence>
<dbReference type="RefSeq" id="WP_406858107.1">
    <property type="nucleotide sequence ID" value="NZ_CP157484.1"/>
</dbReference>
<comment type="caution">
    <text evidence="4">Lacks conserved residue(s) required for the propagation of feature annotation.</text>
</comment>
<dbReference type="EMBL" id="CP157484">
    <property type="protein sequence ID" value="XBO41258.1"/>
    <property type="molecule type" value="Genomic_DNA"/>
</dbReference>
<dbReference type="InterPro" id="IPR050301">
    <property type="entry name" value="NTE"/>
</dbReference>
<evidence type="ECO:0000259" key="5">
    <source>
        <dbReference type="PROSITE" id="PS51635"/>
    </source>
</evidence>
<dbReference type="GO" id="GO:0016787">
    <property type="term" value="F:hydrolase activity"/>
    <property type="evidence" value="ECO:0007669"/>
    <property type="project" value="UniProtKB-UniRule"/>
</dbReference>
<feature type="short sequence motif" description="DGA/G" evidence="4">
    <location>
        <begin position="205"/>
        <end position="207"/>
    </location>
</feature>
<feature type="domain" description="PNPLA" evidence="5">
    <location>
        <begin position="10"/>
        <end position="218"/>
    </location>
</feature>
<sequence>MPELGRRFIVALSGGMALGAYQGGALARLCETGPAPDGFAGASVGALNAAIAAGTPRERTGEALRSFWTSASDVLLGGFLSPAAKPEAPDPFGEGRRATSALASLMFGRPGMFRPQISSLHWARPQPGLYSLEPLRPRLESLIDFDRLNSGETQLVVTASDVVTGEQVVFDTRRGDRIGPDHLMASCAMLPIFAPIEIDGRLLGDGGLTGNMPLAPFLEVGLREALLAVAIDLMPLPGSRPRTMVEAAARAADVAFASRTWSLIAAARREHELMTRVATLQRAQGEEASPPGAAAIVMLDYPLGPSEPGLAKLFDYSATTLERRWSAGERGMEAALTAAMSLADTDGFVATRCDAEPRRERASA</sequence>
<dbReference type="Pfam" id="PF01734">
    <property type="entry name" value="Patatin"/>
    <property type="match status" value="1"/>
</dbReference>
<name>A0AAU7JLR6_9HYPH</name>
<feature type="active site" description="Nucleophile" evidence="4">
    <location>
        <position position="43"/>
    </location>
</feature>
<feature type="short sequence motif" description="GXSXG" evidence="4">
    <location>
        <begin position="41"/>
        <end position="45"/>
    </location>
</feature>
<evidence type="ECO:0000313" key="6">
    <source>
        <dbReference type="EMBL" id="XBO41258.1"/>
    </source>
</evidence>
<proteinExistence type="predicted"/>